<dbReference type="Gene3D" id="3.30.470.20">
    <property type="entry name" value="ATP-grasp fold, B domain"/>
    <property type="match status" value="1"/>
</dbReference>
<dbReference type="SUPFAM" id="SSF56059">
    <property type="entry name" value="Glutathione synthetase ATP-binding domain-like"/>
    <property type="match status" value="1"/>
</dbReference>
<dbReference type="PANTHER" id="PTHR43585">
    <property type="entry name" value="FUMIPYRROLE BIOSYNTHESIS PROTEIN C"/>
    <property type="match status" value="1"/>
</dbReference>
<keyword evidence="1" id="KW-0436">Ligase</keyword>
<dbReference type="InterPro" id="IPR052032">
    <property type="entry name" value="ATP-dep_AA_Ligase"/>
</dbReference>
<sequence length="433" mass="48906">MKKNIFVLGMTDVQRGELETVRRASEYAFHNLLDYESVVRDPEIDFPALLERGREELRRFDGPVDAIIAHWDFPASILGPLLAAEHGVPAPSLASLLKCEHKYWSRLEQRAVIPECVPRFAAFDPFDDDALSKLDVDFPFWVKPVKSHSSNLGFEIHDAAQFEAAIGEIRDEITQVGDAFNDVLAMADLPAELRDVDGNTCLAEQFVTGIQVAPEGSVFRGDFAVHGVIDMHKDADGTSFARLDYPADSVPESVQRRMIDTTERFLRHVGFDNGCFNAEYMWDEKTDKLWIIEVNTRISQSHSDLFAKVDGVSNHEVAIDVALGEHPSMPHRKGDFAVASQCMVFHDRDAVVTRIPDEDDRRRIRDMDGETTVTVQVAEGNRLSDLPHQDSYRYILGKLYIGADDREQLVRRYDRIRAELPFEFAPVEEGEAA</sequence>
<reference evidence="6 7" key="1">
    <citation type="journal article" date="2013" name="Stand. Genomic Sci.">
        <title>Genomic Encyclopedia of Type Strains, Phase I: The one thousand microbial genomes (KMG-I) project.</title>
        <authorList>
            <person name="Kyrpides N.C."/>
            <person name="Woyke T."/>
            <person name="Eisen J.A."/>
            <person name="Garrity G."/>
            <person name="Lilburn T.G."/>
            <person name="Beck B.J."/>
            <person name="Whitman W.B."/>
            <person name="Hugenholtz P."/>
            <person name="Klenk H.P."/>
        </authorList>
    </citation>
    <scope>NUCLEOTIDE SEQUENCE [LARGE SCALE GENOMIC DNA]</scope>
    <source>
        <strain evidence="6 7">DSM 45044</strain>
    </source>
</reference>
<dbReference type="OrthoDB" id="8441067at2"/>
<keyword evidence="3 4" id="KW-0067">ATP-binding</keyword>
<proteinExistence type="predicted"/>
<dbReference type="PROSITE" id="PS50975">
    <property type="entry name" value="ATP_GRASP"/>
    <property type="match status" value="1"/>
</dbReference>
<dbReference type="PROSITE" id="PS00867">
    <property type="entry name" value="CPSASE_2"/>
    <property type="match status" value="1"/>
</dbReference>
<dbReference type="GO" id="GO:0016874">
    <property type="term" value="F:ligase activity"/>
    <property type="evidence" value="ECO:0007669"/>
    <property type="project" value="UniProtKB-KW"/>
</dbReference>
<feature type="domain" description="ATP-grasp" evidence="5">
    <location>
        <begin position="80"/>
        <end position="323"/>
    </location>
</feature>
<evidence type="ECO:0000256" key="2">
    <source>
        <dbReference type="ARBA" id="ARBA00022741"/>
    </source>
</evidence>
<evidence type="ECO:0000313" key="6">
    <source>
        <dbReference type="EMBL" id="TWJ14740.1"/>
    </source>
</evidence>
<evidence type="ECO:0000313" key="7">
    <source>
        <dbReference type="Proteomes" id="UP000321617"/>
    </source>
</evidence>
<gene>
    <name evidence="6" type="ORF">LX16_0429</name>
</gene>
<evidence type="ECO:0000259" key="5">
    <source>
        <dbReference type="PROSITE" id="PS50975"/>
    </source>
</evidence>
<dbReference type="AlphaFoldDB" id="A0A562VA20"/>
<evidence type="ECO:0000256" key="1">
    <source>
        <dbReference type="ARBA" id="ARBA00022598"/>
    </source>
</evidence>
<dbReference type="EMBL" id="VLLL01000005">
    <property type="protein sequence ID" value="TWJ14740.1"/>
    <property type="molecule type" value="Genomic_DNA"/>
</dbReference>
<dbReference type="InterPro" id="IPR011761">
    <property type="entry name" value="ATP-grasp"/>
</dbReference>
<dbReference type="Proteomes" id="UP000321617">
    <property type="component" value="Unassembled WGS sequence"/>
</dbReference>
<comment type="caution">
    <text evidence="6">The sequence shown here is derived from an EMBL/GenBank/DDBJ whole genome shotgun (WGS) entry which is preliminary data.</text>
</comment>
<dbReference type="Pfam" id="PF02786">
    <property type="entry name" value="CPSase_L_D2"/>
    <property type="match status" value="1"/>
</dbReference>
<protein>
    <submittedName>
        <fullName evidence="6">Biotin carboxylase</fullName>
    </submittedName>
</protein>
<dbReference type="RefSeq" id="WP_147132286.1">
    <property type="nucleotide sequence ID" value="NZ_BAABIJ010000001.1"/>
</dbReference>
<evidence type="ECO:0000256" key="3">
    <source>
        <dbReference type="ARBA" id="ARBA00022840"/>
    </source>
</evidence>
<accession>A0A562VA20</accession>
<keyword evidence="2 4" id="KW-0547">Nucleotide-binding</keyword>
<dbReference type="InterPro" id="IPR005479">
    <property type="entry name" value="CPAse_ATP-bd"/>
</dbReference>
<keyword evidence="7" id="KW-1185">Reference proteome</keyword>
<dbReference type="GO" id="GO:0005524">
    <property type="term" value="F:ATP binding"/>
    <property type="evidence" value="ECO:0007669"/>
    <property type="project" value="UniProtKB-UniRule"/>
</dbReference>
<evidence type="ECO:0000256" key="4">
    <source>
        <dbReference type="PROSITE-ProRule" id="PRU00409"/>
    </source>
</evidence>
<name>A0A562VA20_9ACTN</name>
<dbReference type="PANTHER" id="PTHR43585:SF2">
    <property type="entry name" value="ATP-GRASP ENZYME FSQD"/>
    <property type="match status" value="1"/>
</dbReference>
<dbReference type="GO" id="GO:0046872">
    <property type="term" value="F:metal ion binding"/>
    <property type="evidence" value="ECO:0007669"/>
    <property type="project" value="InterPro"/>
</dbReference>
<organism evidence="6 7">
    <name type="scientific">Stackebrandtia albiflava</name>
    <dbReference type="NCBI Taxonomy" id="406432"/>
    <lineage>
        <taxon>Bacteria</taxon>
        <taxon>Bacillati</taxon>
        <taxon>Actinomycetota</taxon>
        <taxon>Actinomycetes</taxon>
        <taxon>Glycomycetales</taxon>
        <taxon>Glycomycetaceae</taxon>
        <taxon>Stackebrandtia</taxon>
    </lineage>
</organism>